<organism evidence="1 2">
    <name type="scientific">Crucibulum laeve</name>
    <dbReference type="NCBI Taxonomy" id="68775"/>
    <lineage>
        <taxon>Eukaryota</taxon>
        <taxon>Fungi</taxon>
        <taxon>Dikarya</taxon>
        <taxon>Basidiomycota</taxon>
        <taxon>Agaricomycotina</taxon>
        <taxon>Agaricomycetes</taxon>
        <taxon>Agaricomycetidae</taxon>
        <taxon>Agaricales</taxon>
        <taxon>Agaricineae</taxon>
        <taxon>Nidulariaceae</taxon>
        <taxon>Crucibulum</taxon>
    </lineage>
</organism>
<dbReference type="Proteomes" id="UP000308652">
    <property type="component" value="Unassembled WGS sequence"/>
</dbReference>
<sequence>MLLAFSLFDHCDGMHYHMLHEVSVAYRCLQSSFSKKLCSSLLATLSISPTYTFRAIDCLNTMKGSWAKVNVRKRLTSTANVSSRCPALRRCGDLSVMAGGKFEAKVAIGSATVYSRPLSASSRILSYTIAYSRSFSHYPLHWASRSGLYYAMKLQKISTGNYPIMNAERHEPVIHNRSCGC</sequence>
<reference evidence="1 2" key="1">
    <citation type="journal article" date="2019" name="Nat. Ecol. Evol.">
        <title>Megaphylogeny resolves global patterns of mushroom evolution.</title>
        <authorList>
            <person name="Varga T."/>
            <person name="Krizsan K."/>
            <person name="Foldi C."/>
            <person name="Dima B."/>
            <person name="Sanchez-Garcia M."/>
            <person name="Sanchez-Ramirez S."/>
            <person name="Szollosi G.J."/>
            <person name="Szarkandi J.G."/>
            <person name="Papp V."/>
            <person name="Albert L."/>
            <person name="Andreopoulos W."/>
            <person name="Angelini C."/>
            <person name="Antonin V."/>
            <person name="Barry K.W."/>
            <person name="Bougher N.L."/>
            <person name="Buchanan P."/>
            <person name="Buyck B."/>
            <person name="Bense V."/>
            <person name="Catcheside P."/>
            <person name="Chovatia M."/>
            <person name="Cooper J."/>
            <person name="Damon W."/>
            <person name="Desjardin D."/>
            <person name="Finy P."/>
            <person name="Geml J."/>
            <person name="Haridas S."/>
            <person name="Hughes K."/>
            <person name="Justo A."/>
            <person name="Karasinski D."/>
            <person name="Kautmanova I."/>
            <person name="Kiss B."/>
            <person name="Kocsube S."/>
            <person name="Kotiranta H."/>
            <person name="LaButti K.M."/>
            <person name="Lechner B.E."/>
            <person name="Liimatainen K."/>
            <person name="Lipzen A."/>
            <person name="Lukacs Z."/>
            <person name="Mihaltcheva S."/>
            <person name="Morgado L.N."/>
            <person name="Niskanen T."/>
            <person name="Noordeloos M.E."/>
            <person name="Ohm R.A."/>
            <person name="Ortiz-Santana B."/>
            <person name="Ovrebo C."/>
            <person name="Racz N."/>
            <person name="Riley R."/>
            <person name="Savchenko A."/>
            <person name="Shiryaev A."/>
            <person name="Soop K."/>
            <person name="Spirin V."/>
            <person name="Szebenyi C."/>
            <person name="Tomsovsky M."/>
            <person name="Tulloss R.E."/>
            <person name="Uehling J."/>
            <person name="Grigoriev I.V."/>
            <person name="Vagvolgyi C."/>
            <person name="Papp T."/>
            <person name="Martin F.M."/>
            <person name="Miettinen O."/>
            <person name="Hibbett D.S."/>
            <person name="Nagy L.G."/>
        </authorList>
    </citation>
    <scope>NUCLEOTIDE SEQUENCE [LARGE SCALE GENOMIC DNA]</scope>
    <source>
        <strain evidence="1 2">CBS 166.37</strain>
    </source>
</reference>
<dbReference type="AlphaFoldDB" id="A0A5C3M3U6"/>
<accession>A0A5C3M3U6</accession>
<keyword evidence="2" id="KW-1185">Reference proteome</keyword>
<name>A0A5C3M3U6_9AGAR</name>
<dbReference type="EMBL" id="ML213600">
    <property type="protein sequence ID" value="TFK39255.1"/>
    <property type="molecule type" value="Genomic_DNA"/>
</dbReference>
<protein>
    <submittedName>
        <fullName evidence="1">Uncharacterized protein</fullName>
    </submittedName>
</protein>
<proteinExistence type="predicted"/>
<gene>
    <name evidence="1" type="ORF">BDQ12DRAFT_75078</name>
</gene>
<evidence type="ECO:0000313" key="1">
    <source>
        <dbReference type="EMBL" id="TFK39255.1"/>
    </source>
</evidence>
<evidence type="ECO:0000313" key="2">
    <source>
        <dbReference type="Proteomes" id="UP000308652"/>
    </source>
</evidence>